<organism evidence="1 2">
    <name type="scientific">Mytilus edulis</name>
    <name type="common">Blue mussel</name>
    <dbReference type="NCBI Taxonomy" id="6550"/>
    <lineage>
        <taxon>Eukaryota</taxon>
        <taxon>Metazoa</taxon>
        <taxon>Spiralia</taxon>
        <taxon>Lophotrochozoa</taxon>
        <taxon>Mollusca</taxon>
        <taxon>Bivalvia</taxon>
        <taxon>Autobranchia</taxon>
        <taxon>Pteriomorphia</taxon>
        <taxon>Mytilida</taxon>
        <taxon>Mytiloidea</taxon>
        <taxon>Mytilidae</taxon>
        <taxon>Mytilinae</taxon>
        <taxon>Mytilus</taxon>
    </lineage>
</organism>
<evidence type="ECO:0000313" key="2">
    <source>
        <dbReference type="Proteomes" id="UP000683360"/>
    </source>
</evidence>
<dbReference type="Proteomes" id="UP000683360">
    <property type="component" value="Unassembled WGS sequence"/>
</dbReference>
<sequence>MLISTVGIIKTDTDIKPLYLKSIPRKVYTWERTNWEEVNKDLNSLSSQLSLDFGTLREKVNIKKGDRHMVENYRIQQCEYCNGDKKDKSILTMATLFQDYNIISTDHKRINSYDLVCPSTSQWNLRANAICLGKNSYACLLNRTHEKYNENCQGPDDVESGKGRKLVFQSLGFILEKCIFERYQPIAFSSFGNSDCVFRKSTCSEEGQVVCSDNSLDVDITCRCDYTKGYTFVSKTRNPCYCIPSNEDCSCFRSDNITEVVNSSCGNSQDVCMGTITTM</sequence>
<proteinExistence type="predicted"/>
<dbReference type="EMBL" id="CAJPWZ010002891">
    <property type="protein sequence ID" value="CAG2247148.1"/>
    <property type="molecule type" value="Genomic_DNA"/>
</dbReference>
<dbReference type="OrthoDB" id="10439989at2759"/>
<dbReference type="AlphaFoldDB" id="A0A8S3USV6"/>
<keyword evidence="2" id="KW-1185">Reference proteome</keyword>
<evidence type="ECO:0000313" key="1">
    <source>
        <dbReference type="EMBL" id="CAG2247148.1"/>
    </source>
</evidence>
<reference evidence="1" key="1">
    <citation type="submission" date="2021-03" db="EMBL/GenBank/DDBJ databases">
        <authorList>
            <person name="Bekaert M."/>
        </authorList>
    </citation>
    <scope>NUCLEOTIDE SEQUENCE</scope>
</reference>
<name>A0A8S3USV6_MYTED</name>
<accession>A0A8S3USV6</accession>
<protein>
    <submittedName>
        <fullName evidence="1">Uncharacterized protein</fullName>
    </submittedName>
</protein>
<gene>
    <name evidence="1" type="ORF">MEDL_59058</name>
</gene>
<comment type="caution">
    <text evidence="1">The sequence shown here is derived from an EMBL/GenBank/DDBJ whole genome shotgun (WGS) entry which is preliminary data.</text>
</comment>